<gene>
    <name evidence="2" type="ORF">SMACR_08584</name>
</gene>
<keyword evidence="1" id="KW-0175">Coiled coil</keyword>
<feature type="coiled-coil region" evidence="1">
    <location>
        <begin position="184"/>
        <end position="211"/>
    </location>
</feature>
<evidence type="ECO:0000313" key="2">
    <source>
        <dbReference type="EMBL" id="KAA8633097.1"/>
    </source>
</evidence>
<name>A0A8S8ZQI8_SORMA</name>
<reference evidence="2 3" key="1">
    <citation type="submission" date="2017-07" db="EMBL/GenBank/DDBJ databases">
        <title>Genome sequence of the Sordaria macrospora wild type strain R19027.</title>
        <authorList>
            <person name="Nowrousian M."/>
            <person name="Teichert I."/>
            <person name="Kueck U."/>
        </authorList>
    </citation>
    <scope>NUCLEOTIDE SEQUENCE [LARGE SCALE GENOMIC DNA]</scope>
    <source>
        <strain evidence="2 3">R19027</strain>
        <tissue evidence="2">Mycelium</tissue>
    </source>
</reference>
<organism evidence="2 3">
    <name type="scientific">Sordaria macrospora</name>
    <dbReference type="NCBI Taxonomy" id="5147"/>
    <lineage>
        <taxon>Eukaryota</taxon>
        <taxon>Fungi</taxon>
        <taxon>Dikarya</taxon>
        <taxon>Ascomycota</taxon>
        <taxon>Pezizomycotina</taxon>
        <taxon>Sordariomycetes</taxon>
        <taxon>Sordariomycetidae</taxon>
        <taxon>Sordariales</taxon>
        <taxon>Sordariaceae</taxon>
        <taxon>Sordaria</taxon>
    </lineage>
</organism>
<sequence>MFQMLRGFHLPTPGDKSYGSPGGLRVCMASFEPGPRISKAWNLGPLGDDAGQPAKRQIIIGPGNGGFHPGDSEEIPTCEISLPINEQPPCIFFPIPGEIRPGKRSFSLPADYATNTKQVILQLEKQLVALQNKKNKTSEDIADIRAIKAALKYLANIDKISAPPGSETGFVPGKRSFSLPGDYASDTKKVILQLEKQLIALQNKRNKTDEDLADIRAIKSALKFLAGIDQISAPPGTETGFVPGKRDASSVGAYASVCPGLEGAEIALETLLHKPKPTVQEYIIIQKLTNFLAGCGIAIVKSPDGTWTILKPSDKKRGVDTDVAVATPKLVADFDLTGLEESYHLLLESTQGRQPSFVTWLALRQIADLLELYGAPVDGAVSSVSATSKRQITIGTGSCQLLDVLGLKAALAALLTVYGDPTKAPTNIFLIEQILVTAIQLCGQGVPGWTNLAPGNPIPGGPLVPDPTIPGGPITPDPYVPGGPIRPGRRQEDALDDPTTLLDTLQVLETHYGDYESGTIPAPLLLIMLNLVTILQEVYGVTVRGWPTLGQETVVLTPST</sequence>
<protein>
    <submittedName>
        <fullName evidence="2">Uncharacterized protein</fullName>
    </submittedName>
</protein>
<dbReference type="EMBL" id="NMPR01000042">
    <property type="protein sequence ID" value="KAA8633097.1"/>
    <property type="molecule type" value="Genomic_DNA"/>
</dbReference>
<feature type="coiled-coil region" evidence="1">
    <location>
        <begin position="113"/>
        <end position="140"/>
    </location>
</feature>
<evidence type="ECO:0000313" key="3">
    <source>
        <dbReference type="Proteomes" id="UP000433876"/>
    </source>
</evidence>
<accession>A0A8S8ZQI8</accession>
<proteinExistence type="predicted"/>
<evidence type="ECO:0000256" key="1">
    <source>
        <dbReference type="SAM" id="Coils"/>
    </source>
</evidence>
<dbReference type="VEuPathDB" id="FungiDB:SMAC_08584"/>
<comment type="caution">
    <text evidence="2">The sequence shown here is derived from an EMBL/GenBank/DDBJ whole genome shotgun (WGS) entry which is preliminary data.</text>
</comment>
<dbReference type="AlphaFoldDB" id="A0A8S8ZQI8"/>
<dbReference type="Proteomes" id="UP000433876">
    <property type="component" value="Unassembled WGS sequence"/>
</dbReference>